<evidence type="ECO:0000256" key="1">
    <source>
        <dbReference type="SAM" id="MobiDB-lite"/>
    </source>
</evidence>
<evidence type="ECO:0000313" key="2">
    <source>
        <dbReference type="EMBL" id="TCJ88115.1"/>
    </source>
</evidence>
<protein>
    <submittedName>
        <fullName evidence="2">Uncharacterized protein</fullName>
    </submittedName>
</protein>
<dbReference type="NCBIfam" id="NF041638">
    <property type="entry name" value="QRL_CxxC_CxxC"/>
    <property type="match status" value="1"/>
</dbReference>
<dbReference type="InterPro" id="IPR048142">
    <property type="entry name" value="QRL_CxxC_CxxC"/>
</dbReference>
<keyword evidence="3" id="KW-1185">Reference proteome</keyword>
<sequence length="740" mass="79095">MTELDVYPWMAAPSHFKTRRQLRAAGLRPNGQEPVAVMRRMRRGREVTAYLYDVTKAAPKRTASPAQLLAVAKAVRAHQIRAAERRGLSVTDLDATGDPGSAWTTEKGNTMSDNTEAAAEISTILAEVDQLAAGGVIPAHLAQTVHATVNGDLLSVPEQLGVPTGPGQQLAYLFAAQALAAADHRQAVIAERDELLGTADGEQAAGLDAERAAELAAAEQELGGDSQWWRNQFATVEALTTALTWHEESDVAAATLTKILDSFESSWGVVIDMQDRTVSIDPGFDPAANQALAEAASLWARESATMDFVATLPLDATAKAAVVAAVSTWRGETLPGEDPGEHLTDAGTRRAQLAADLAAVRLTPTQREQVEFTVDYLRGDVAGVDLLATPVYVDPGEEMRGRAAKLLEGFATGKVEGTDVAEQIAVMVQADQETMRGLGRALHAGTATEESLRVWSEYADREVLSAQLAAYVEDHAAFREAAVDAVTSRNVGADMAMAVSYAASRRDYLDSAVNSEGLAPLERAQIRLTVDDIESGRITRTQDLPELLWVDERSKAQVDQQRTTTTARELADGKKEMITALLAGADLTGGKDNHLPHTTNALAETFYTVAVGAPNGVDEQVKRFKSQTGQLGNELRSARAGADVRTGVQQVVDSGIQSAWQMGQSAAKREAGWKTKMGGVLTTRDNKLARQAAIDATASHAPSARDRSCITRPERSAAARAAADPARVGGRRNFREGIER</sequence>
<feature type="compositionally biased region" description="Basic and acidic residues" evidence="1">
    <location>
        <begin position="703"/>
        <end position="717"/>
    </location>
</feature>
<feature type="region of interest" description="Disordered" evidence="1">
    <location>
        <begin position="697"/>
        <end position="740"/>
    </location>
</feature>
<dbReference type="OrthoDB" id="4553528at2"/>
<reference evidence="2 3" key="1">
    <citation type="submission" date="2019-03" db="EMBL/GenBank/DDBJ databases">
        <title>Genomic Encyclopedia of Type Strains, Phase IV (KMG-IV): sequencing the most valuable type-strain genomes for metagenomic binning, comparative biology and taxonomic classification.</title>
        <authorList>
            <person name="Goeker M."/>
        </authorList>
    </citation>
    <scope>NUCLEOTIDE SEQUENCE [LARGE SCALE GENOMIC DNA]</scope>
    <source>
        <strain evidence="2 3">DSM 44684</strain>
    </source>
</reference>
<organism evidence="2 3">
    <name type="scientific">Nocardia alba</name>
    <dbReference type="NCBI Taxonomy" id="225051"/>
    <lineage>
        <taxon>Bacteria</taxon>
        <taxon>Bacillati</taxon>
        <taxon>Actinomycetota</taxon>
        <taxon>Actinomycetes</taxon>
        <taxon>Mycobacteriales</taxon>
        <taxon>Nocardiaceae</taxon>
        <taxon>Nocardia</taxon>
    </lineage>
</organism>
<dbReference type="EMBL" id="SMFR01000013">
    <property type="protein sequence ID" value="TCJ88115.1"/>
    <property type="molecule type" value="Genomic_DNA"/>
</dbReference>
<feature type="compositionally biased region" description="Low complexity" evidence="1">
    <location>
        <begin position="718"/>
        <end position="728"/>
    </location>
</feature>
<dbReference type="Proteomes" id="UP000294856">
    <property type="component" value="Unassembled WGS sequence"/>
</dbReference>
<feature type="region of interest" description="Disordered" evidence="1">
    <location>
        <begin position="91"/>
        <end position="112"/>
    </location>
</feature>
<dbReference type="RefSeq" id="WP_067460312.1">
    <property type="nucleotide sequence ID" value="NZ_SMFR01000013.1"/>
</dbReference>
<dbReference type="STRING" id="1210063.GCA_001612665_06508"/>
<accession>A0A4V2P942</accession>
<gene>
    <name evidence="2" type="ORF">DFR71_6657</name>
</gene>
<evidence type="ECO:0000313" key="3">
    <source>
        <dbReference type="Proteomes" id="UP000294856"/>
    </source>
</evidence>
<proteinExistence type="predicted"/>
<dbReference type="AlphaFoldDB" id="A0A4V2P942"/>
<feature type="compositionally biased region" description="Polar residues" evidence="1">
    <location>
        <begin position="102"/>
        <end position="112"/>
    </location>
</feature>
<name>A0A4V2P942_9NOCA</name>
<comment type="caution">
    <text evidence="2">The sequence shown here is derived from an EMBL/GenBank/DDBJ whole genome shotgun (WGS) entry which is preliminary data.</text>
</comment>